<keyword evidence="3" id="KW-1185">Reference proteome</keyword>
<evidence type="ECO:0000256" key="1">
    <source>
        <dbReference type="SAM" id="MobiDB-lite"/>
    </source>
</evidence>
<protein>
    <recommendedName>
        <fullName evidence="4">MEI5 protein</fullName>
    </recommendedName>
</protein>
<feature type="region of interest" description="Disordered" evidence="1">
    <location>
        <begin position="84"/>
        <end position="126"/>
    </location>
</feature>
<feature type="compositionally biased region" description="Pro residues" evidence="1">
    <location>
        <begin position="1"/>
        <end position="11"/>
    </location>
</feature>
<feature type="compositionally biased region" description="Basic and acidic residues" evidence="1">
    <location>
        <begin position="107"/>
        <end position="126"/>
    </location>
</feature>
<dbReference type="AlphaFoldDB" id="A0A395HJC2"/>
<evidence type="ECO:0000313" key="3">
    <source>
        <dbReference type="Proteomes" id="UP000248961"/>
    </source>
</evidence>
<dbReference type="Proteomes" id="UP000248961">
    <property type="component" value="Unassembled WGS sequence"/>
</dbReference>
<dbReference type="OrthoDB" id="5421041at2759"/>
<feature type="region of interest" description="Disordered" evidence="1">
    <location>
        <begin position="1"/>
        <end position="24"/>
    </location>
</feature>
<dbReference type="VEuPathDB" id="FungiDB:BO97DRAFT_408683"/>
<dbReference type="GeneID" id="37200209"/>
<proteinExistence type="predicted"/>
<gene>
    <name evidence="2" type="ORF">BO97DRAFT_408683</name>
</gene>
<organism evidence="2 3">
    <name type="scientific">Aspergillus homomorphus (strain CBS 101889)</name>
    <dbReference type="NCBI Taxonomy" id="1450537"/>
    <lineage>
        <taxon>Eukaryota</taxon>
        <taxon>Fungi</taxon>
        <taxon>Dikarya</taxon>
        <taxon>Ascomycota</taxon>
        <taxon>Pezizomycotina</taxon>
        <taxon>Eurotiomycetes</taxon>
        <taxon>Eurotiomycetidae</taxon>
        <taxon>Eurotiales</taxon>
        <taxon>Aspergillaceae</taxon>
        <taxon>Aspergillus</taxon>
        <taxon>Aspergillus subgen. Circumdati</taxon>
    </lineage>
</organism>
<sequence>MPNGDKPPPSPQSQRPASQQPSGSQALADLLKLLSSIPSSSDYQVAEEIFNEMAGLRVRLQTKEKELEQVRIEKTIAVKEMFQVNEEQSSKQKETASEIESLSRSVQEGKDTISQKEREIRDSEDRYKKVQVDYTKAQSTLNTAQRDIDSLQHKLKEKDVLIDKIKSSHSDNLQRLKAAEGEAKEIRKEKSVLTESLQTTNASLDKIKGYAAPHSGCDEDSMVDAFIELWQYATTEINLHLNKDLSEAVLQNHSIWDGFKRKSNLAAEHHVPLPQSNSPAAKQMRLAVFLAILAREVDRQIFQPTYIVPEDAGVRDTLARLAACDNEKESFCRSILLSIDPDREKTILQSRIQAVVRHVSSYLYDMLPEDQFPKLRASIGKIAERAADVWHPFQRSLERYEPDFEPLKWGDDKWSPLHLPEGSSAESETSPNPLDDCLITVFPRITVVERANRFPLTYVVQLRKSHPQCLAAGRELANVPTSPILGRVASNRSRRRSNAPSDAGHANGTLPMKTRLQAP</sequence>
<name>A0A395HJC2_ASPHC</name>
<dbReference type="RefSeq" id="XP_025547024.1">
    <property type="nucleotide sequence ID" value="XM_025695920.1"/>
</dbReference>
<evidence type="ECO:0008006" key="4">
    <source>
        <dbReference type="Google" id="ProtNLM"/>
    </source>
</evidence>
<feature type="region of interest" description="Disordered" evidence="1">
    <location>
        <begin position="487"/>
        <end position="519"/>
    </location>
</feature>
<dbReference type="EMBL" id="KZ824323">
    <property type="protein sequence ID" value="RAL07870.1"/>
    <property type="molecule type" value="Genomic_DNA"/>
</dbReference>
<accession>A0A395HJC2</accession>
<evidence type="ECO:0000313" key="2">
    <source>
        <dbReference type="EMBL" id="RAL07870.1"/>
    </source>
</evidence>
<reference evidence="2 3" key="1">
    <citation type="submission" date="2018-02" db="EMBL/GenBank/DDBJ databases">
        <title>The genomes of Aspergillus section Nigri reveals drivers in fungal speciation.</title>
        <authorList>
            <consortium name="DOE Joint Genome Institute"/>
            <person name="Vesth T.C."/>
            <person name="Nybo J."/>
            <person name="Theobald S."/>
            <person name="Brandl J."/>
            <person name="Frisvad J.C."/>
            <person name="Nielsen K.F."/>
            <person name="Lyhne E.K."/>
            <person name="Kogle M.E."/>
            <person name="Kuo A."/>
            <person name="Riley R."/>
            <person name="Clum A."/>
            <person name="Nolan M."/>
            <person name="Lipzen A."/>
            <person name="Salamov A."/>
            <person name="Henrissat B."/>
            <person name="Wiebenga A."/>
            <person name="De vries R.P."/>
            <person name="Grigoriev I.V."/>
            <person name="Mortensen U.H."/>
            <person name="Andersen M.R."/>
            <person name="Baker S.E."/>
        </authorList>
    </citation>
    <scope>NUCLEOTIDE SEQUENCE [LARGE SCALE GENOMIC DNA]</scope>
    <source>
        <strain evidence="2 3">CBS 101889</strain>
    </source>
</reference>
<feature type="compositionally biased region" description="Low complexity" evidence="1">
    <location>
        <begin position="12"/>
        <end position="24"/>
    </location>
</feature>